<dbReference type="SUPFAM" id="SSF51445">
    <property type="entry name" value="(Trans)glycosidases"/>
    <property type="match status" value="1"/>
</dbReference>
<dbReference type="GO" id="GO:0008061">
    <property type="term" value="F:chitin binding"/>
    <property type="evidence" value="ECO:0007669"/>
    <property type="project" value="InterPro"/>
</dbReference>
<dbReference type="SMART" id="SM00636">
    <property type="entry name" value="Glyco_18"/>
    <property type="match status" value="1"/>
</dbReference>
<sequence length="412" mass="46889">MKRKLAGAIKIIILILIFLSALFLFVYNSKITNTGFPRKILSPMGNSFSIMSLLKSRHVPKKIIYGYLPYWSIPDTKYIQLDKLTDIAYFGVYLNEDGTFMDKLEDNTAEPGLLAWHENEALDELVARAKSAGVRVSLTVISHNDEVSDKFLDCKECWANFITNVEKEMDSKKIRDLNLNFEYVDFTKKETAAKYSEFVSFTNTELDKKYGGSLVVVSTFADSLVKDRVTDINSLGKVADMIFIMGYDFHRPDSDKAGPVAPIDGKGVYSEYDVRTMLNDYVAVMPPSKIILGVPYYGYNWVVKQGEPNAERIPGDDDIGYSQSQTYAKIMDTILEIKPELKWDDLGKSSYFTYLSPETGSIREVYFENDKSLEVKYQLINEYNLGGVGMWAIGYDGGYQELWELLAKYFIK</sequence>
<dbReference type="InterPro" id="IPR011583">
    <property type="entry name" value="Chitinase_II/V-like_cat"/>
</dbReference>
<protein>
    <recommendedName>
        <fullName evidence="4">GH18 domain-containing protein</fullName>
    </recommendedName>
</protein>
<name>A0A7X9DKF1_UNCKA</name>
<keyword evidence="2" id="KW-0326">Glycosidase</keyword>
<dbReference type="Proteomes" id="UP000526033">
    <property type="component" value="Unassembled WGS sequence"/>
</dbReference>
<dbReference type="PANTHER" id="PTHR46290:SF1">
    <property type="entry name" value="DI-N-ACETYLCHITOBIASE"/>
    <property type="match status" value="1"/>
</dbReference>
<dbReference type="InterPro" id="IPR029070">
    <property type="entry name" value="Chitinase_insertion_sf"/>
</dbReference>
<keyword evidence="3" id="KW-1133">Transmembrane helix</keyword>
<dbReference type="Gene3D" id="3.10.50.10">
    <property type="match status" value="1"/>
</dbReference>
<dbReference type="InterPro" id="IPR017853">
    <property type="entry name" value="GH"/>
</dbReference>
<proteinExistence type="predicted"/>
<dbReference type="GO" id="GO:0016798">
    <property type="term" value="F:hydrolase activity, acting on glycosyl bonds"/>
    <property type="evidence" value="ECO:0007669"/>
    <property type="project" value="UniProtKB-KW"/>
</dbReference>
<keyword evidence="3" id="KW-0812">Transmembrane</keyword>
<accession>A0A7X9DKF1</accession>
<dbReference type="GO" id="GO:0009313">
    <property type="term" value="P:oligosaccharide catabolic process"/>
    <property type="evidence" value="ECO:0007669"/>
    <property type="project" value="TreeGrafter"/>
</dbReference>
<evidence type="ECO:0000256" key="2">
    <source>
        <dbReference type="ARBA" id="ARBA00023295"/>
    </source>
</evidence>
<feature type="domain" description="GH18" evidence="4">
    <location>
        <begin position="62"/>
        <end position="412"/>
    </location>
</feature>
<dbReference type="Gene3D" id="3.20.20.80">
    <property type="entry name" value="Glycosidases"/>
    <property type="match status" value="1"/>
</dbReference>
<keyword evidence="3" id="KW-0472">Membrane</keyword>
<reference evidence="5 6" key="1">
    <citation type="journal article" date="2020" name="Biotechnol. Biofuels">
        <title>New insights from the biogas microbiome by comprehensive genome-resolved metagenomics of nearly 1600 species originating from multiple anaerobic digesters.</title>
        <authorList>
            <person name="Campanaro S."/>
            <person name="Treu L."/>
            <person name="Rodriguez-R L.M."/>
            <person name="Kovalovszki A."/>
            <person name="Ziels R.M."/>
            <person name="Maus I."/>
            <person name="Zhu X."/>
            <person name="Kougias P.G."/>
            <person name="Basile A."/>
            <person name="Luo G."/>
            <person name="Schluter A."/>
            <person name="Konstantinidis K.T."/>
            <person name="Angelidaki I."/>
        </authorList>
    </citation>
    <scope>NUCLEOTIDE SEQUENCE [LARGE SCALE GENOMIC DNA]</scope>
    <source>
        <strain evidence="5">AS27yjCOA_165</strain>
    </source>
</reference>
<dbReference type="Pfam" id="PF00704">
    <property type="entry name" value="Glyco_hydro_18"/>
    <property type="match status" value="1"/>
</dbReference>
<gene>
    <name evidence="5" type="ORF">GYA27_01645</name>
</gene>
<organism evidence="5 6">
    <name type="scientific">candidate division WWE3 bacterium</name>
    <dbReference type="NCBI Taxonomy" id="2053526"/>
    <lineage>
        <taxon>Bacteria</taxon>
        <taxon>Katanobacteria</taxon>
    </lineage>
</organism>
<evidence type="ECO:0000256" key="3">
    <source>
        <dbReference type="SAM" id="Phobius"/>
    </source>
</evidence>
<dbReference type="InterPro" id="IPR051887">
    <property type="entry name" value="GH18_Domain-Containing"/>
</dbReference>
<evidence type="ECO:0000256" key="1">
    <source>
        <dbReference type="ARBA" id="ARBA00022801"/>
    </source>
</evidence>
<comment type="caution">
    <text evidence="5">The sequence shown here is derived from an EMBL/GenBank/DDBJ whole genome shotgun (WGS) entry which is preliminary data.</text>
</comment>
<evidence type="ECO:0000313" key="6">
    <source>
        <dbReference type="Proteomes" id="UP000526033"/>
    </source>
</evidence>
<keyword evidence="1" id="KW-0378">Hydrolase</keyword>
<dbReference type="PANTHER" id="PTHR46290">
    <property type="entry name" value="DI-N-ACETYLCHITOBIASE"/>
    <property type="match status" value="1"/>
</dbReference>
<dbReference type="EMBL" id="JAAZNL010000016">
    <property type="protein sequence ID" value="NMB69888.1"/>
    <property type="molecule type" value="Genomic_DNA"/>
</dbReference>
<evidence type="ECO:0000313" key="5">
    <source>
        <dbReference type="EMBL" id="NMB69888.1"/>
    </source>
</evidence>
<dbReference type="PROSITE" id="PS51910">
    <property type="entry name" value="GH18_2"/>
    <property type="match status" value="1"/>
</dbReference>
<evidence type="ECO:0000259" key="4">
    <source>
        <dbReference type="PROSITE" id="PS51910"/>
    </source>
</evidence>
<dbReference type="AlphaFoldDB" id="A0A7X9DKF1"/>
<dbReference type="InterPro" id="IPR001223">
    <property type="entry name" value="Glyco_hydro18_cat"/>
</dbReference>
<feature type="transmembrane region" description="Helical" evidence="3">
    <location>
        <begin position="7"/>
        <end position="27"/>
    </location>
</feature>